<reference evidence="1 2" key="1">
    <citation type="submission" date="2018-01" db="EMBL/GenBank/DDBJ databases">
        <title>Cryobacterium sp. nov., from glaciers in China.</title>
        <authorList>
            <person name="Liu Q."/>
            <person name="Xin Y.-H."/>
        </authorList>
    </citation>
    <scope>NUCLEOTIDE SEQUENCE [LARGE SCALE GENOMIC DNA]</scope>
    <source>
        <strain evidence="1 2">TMN-42</strain>
    </source>
</reference>
<organism evidence="1 2">
    <name type="scientific">Cryobacterium zongtaii</name>
    <dbReference type="NCBI Taxonomy" id="1259217"/>
    <lineage>
        <taxon>Bacteria</taxon>
        <taxon>Bacillati</taxon>
        <taxon>Actinomycetota</taxon>
        <taxon>Actinomycetes</taxon>
        <taxon>Micrococcales</taxon>
        <taxon>Microbacteriaceae</taxon>
        <taxon>Cryobacterium</taxon>
    </lineage>
</organism>
<protein>
    <recommendedName>
        <fullName evidence="3">Antitoxin VbhA domain-containing protein</fullName>
    </recommendedName>
</protein>
<comment type="caution">
    <text evidence="1">The sequence shown here is derived from an EMBL/GenBank/DDBJ whole genome shotgun (WGS) entry which is preliminary data.</text>
</comment>
<evidence type="ECO:0000313" key="2">
    <source>
        <dbReference type="Proteomes" id="UP000237340"/>
    </source>
</evidence>
<proteinExistence type="predicted"/>
<dbReference type="AlphaFoldDB" id="A0A2S3ZBI9"/>
<evidence type="ECO:0008006" key="3">
    <source>
        <dbReference type="Google" id="ProtNLM"/>
    </source>
</evidence>
<dbReference type="Proteomes" id="UP000237340">
    <property type="component" value="Unassembled WGS sequence"/>
</dbReference>
<name>A0A2S3ZBI9_9MICO</name>
<evidence type="ECO:0000313" key="1">
    <source>
        <dbReference type="EMBL" id="POH63001.1"/>
    </source>
</evidence>
<accession>A0A2S3ZBI9</accession>
<keyword evidence="2" id="KW-1185">Reference proteome</keyword>
<dbReference type="RefSeq" id="WP_103461419.1">
    <property type="nucleotide sequence ID" value="NZ_PPXD01000024.1"/>
</dbReference>
<sequence length="78" mass="8519">MTAGYDVQALYPDLFEGVDPDTTMQIASNFASDAQEGYEASRRDVELMVLLSTDQISTEQFKALARAEIGLPDADVES</sequence>
<gene>
    <name evidence="1" type="ORF">C3B61_15090</name>
</gene>
<dbReference type="EMBL" id="PPXD01000024">
    <property type="protein sequence ID" value="POH63001.1"/>
    <property type="molecule type" value="Genomic_DNA"/>
</dbReference>